<reference evidence="2" key="1">
    <citation type="journal article" date="2008" name="Nature">
        <title>The amphioxus genome and the evolution of the chordate karyotype.</title>
        <authorList>
            <consortium name="US DOE Joint Genome Institute (JGI-PGF)"/>
            <person name="Putnam N.H."/>
            <person name="Butts T."/>
            <person name="Ferrier D.E.K."/>
            <person name="Furlong R.F."/>
            <person name="Hellsten U."/>
            <person name="Kawashima T."/>
            <person name="Robinson-Rechavi M."/>
            <person name="Shoguchi E."/>
            <person name="Terry A."/>
            <person name="Yu J.-K."/>
            <person name="Benito-Gutierrez E.L."/>
            <person name="Dubchak I."/>
            <person name="Garcia-Fernandez J."/>
            <person name="Gibson-Brown J.J."/>
            <person name="Grigoriev I.V."/>
            <person name="Horton A.C."/>
            <person name="de Jong P.J."/>
            <person name="Jurka J."/>
            <person name="Kapitonov V.V."/>
            <person name="Kohara Y."/>
            <person name="Kuroki Y."/>
            <person name="Lindquist E."/>
            <person name="Lucas S."/>
            <person name="Osoegawa K."/>
            <person name="Pennacchio L.A."/>
            <person name="Salamov A.A."/>
            <person name="Satou Y."/>
            <person name="Sauka-Spengler T."/>
            <person name="Schmutz J."/>
            <person name="Shin-I T."/>
            <person name="Toyoda A."/>
            <person name="Bronner-Fraser M."/>
            <person name="Fujiyama A."/>
            <person name="Holland L.Z."/>
            <person name="Holland P.W.H."/>
            <person name="Satoh N."/>
            <person name="Rokhsar D.S."/>
        </authorList>
    </citation>
    <scope>NUCLEOTIDE SEQUENCE [LARGE SCALE GENOMIC DNA]</scope>
    <source>
        <strain evidence="2">S238N-H82</strain>
        <tissue evidence="2">Testes</tissue>
    </source>
</reference>
<feature type="region of interest" description="Disordered" evidence="1">
    <location>
        <begin position="391"/>
        <end position="433"/>
    </location>
</feature>
<protein>
    <submittedName>
        <fullName evidence="2">Uncharacterized protein</fullName>
    </submittedName>
</protein>
<evidence type="ECO:0000256" key="1">
    <source>
        <dbReference type="SAM" id="MobiDB-lite"/>
    </source>
</evidence>
<dbReference type="AlphaFoldDB" id="C3Z3C9"/>
<organism>
    <name type="scientific">Branchiostoma floridae</name>
    <name type="common">Florida lancelet</name>
    <name type="synonym">Amphioxus</name>
    <dbReference type="NCBI Taxonomy" id="7739"/>
    <lineage>
        <taxon>Eukaryota</taxon>
        <taxon>Metazoa</taxon>
        <taxon>Chordata</taxon>
        <taxon>Cephalochordata</taxon>
        <taxon>Leptocardii</taxon>
        <taxon>Amphioxiformes</taxon>
        <taxon>Branchiostomatidae</taxon>
        <taxon>Branchiostoma</taxon>
    </lineage>
</organism>
<dbReference type="InParanoid" id="C3Z3C9"/>
<evidence type="ECO:0000313" key="2">
    <source>
        <dbReference type="EMBL" id="EEN52973.1"/>
    </source>
</evidence>
<proteinExistence type="predicted"/>
<gene>
    <name evidence="2" type="ORF">BRAFLDRAFT_76461</name>
</gene>
<dbReference type="EMBL" id="GG666576">
    <property type="protein sequence ID" value="EEN52973.1"/>
    <property type="molecule type" value="Genomic_DNA"/>
</dbReference>
<sequence length="453" mass="49135">MRAVTVQPPVPIDKSNRSPHTTIPLHWSSHWKSPVRWESERYQPMRAVTVQPPVPIDKSNRSPHTTIPVHWLSHRKRPVRWESERYQPMRAVTVQPPVPIDKSNRSLHTTIPLHPDRGLPPKSPDACAVSGTCATPLGSFSDACPARGLIHCDRSRAGPGAHTARRRHCLRPVTTTLCPKDPLKSPDKPTFSPCGNLPGTTTDRVEQTRDLERLLPYLIHVQEPTHNHPVAPRPGPAAEIPGRLRGLGDLCDTVRIVLRRLPGPGPHTPRSQSGGTRGSHRPPAALPPPGNHHVMPEGPAKVTGQAHLFSVRESSRHPHGPCRPNQVSLAPCKRPLWAEEGGPGQKATTLSYEGPRKASPILNTCTGTSDERSLFRRSRDGALAHTAVQLTGQGPARRRPVRPLTAQPGTSGRALATGDLPTRAGPVETSSGSPFHTNFPAALLLAHSGPALN</sequence>
<name>C3Z3C9_BRAFL</name>
<accession>C3Z3C9</accession>
<feature type="region of interest" description="Disordered" evidence="1">
    <location>
        <begin position="258"/>
        <end position="299"/>
    </location>
</feature>
<feature type="region of interest" description="Disordered" evidence="1">
    <location>
        <begin position="180"/>
        <end position="202"/>
    </location>
</feature>
<feature type="region of interest" description="Disordered" evidence="1">
    <location>
        <begin position="1"/>
        <end position="21"/>
    </location>
</feature>